<evidence type="ECO:0000313" key="2">
    <source>
        <dbReference type="EMBL" id="MFD0871331.1"/>
    </source>
</evidence>
<dbReference type="RefSeq" id="WP_144939505.1">
    <property type="nucleotide sequence ID" value="NZ_JBHTIU010000078.1"/>
</dbReference>
<gene>
    <name evidence="2" type="ORF">ACFQ03_19505</name>
</gene>
<organism evidence="2 3">
    <name type="scientific">Paenibacillus residui</name>
    <dbReference type="NCBI Taxonomy" id="629724"/>
    <lineage>
        <taxon>Bacteria</taxon>
        <taxon>Bacillati</taxon>
        <taxon>Bacillota</taxon>
        <taxon>Bacilli</taxon>
        <taxon>Bacillales</taxon>
        <taxon>Paenibacillaceae</taxon>
        <taxon>Paenibacillus</taxon>
    </lineage>
</organism>
<dbReference type="Pfam" id="PF06114">
    <property type="entry name" value="Peptidase_M78"/>
    <property type="match status" value="1"/>
</dbReference>
<name>A0ABW3DEG6_9BACL</name>
<keyword evidence="3" id="KW-1185">Reference proteome</keyword>
<reference evidence="3" key="1">
    <citation type="journal article" date="2019" name="Int. J. Syst. Evol. Microbiol.">
        <title>The Global Catalogue of Microorganisms (GCM) 10K type strain sequencing project: providing services to taxonomists for standard genome sequencing and annotation.</title>
        <authorList>
            <consortium name="The Broad Institute Genomics Platform"/>
            <consortium name="The Broad Institute Genome Sequencing Center for Infectious Disease"/>
            <person name="Wu L."/>
            <person name="Ma J."/>
        </authorList>
    </citation>
    <scope>NUCLEOTIDE SEQUENCE [LARGE SCALE GENOMIC DNA]</scope>
    <source>
        <strain evidence="3">CCUG 57263</strain>
    </source>
</reference>
<accession>A0ABW3DEG6</accession>
<protein>
    <submittedName>
        <fullName evidence="2">ImmA/IrrE family metallo-endopeptidase</fullName>
    </submittedName>
</protein>
<comment type="caution">
    <text evidence="2">The sequence shown here is derived from an EMBL/GenBank/DDBJ whole genome shotgun (WGS) entry which is preliminary data.</text>
</comment>
<dbReference type="InterPro" id="IPR010359">
    <property type="entry name" value="IrrE_HExxH"/>
</dbReference>
<dbReference type="EMBL" id="JBHTIU010000078">
    <property type="protein sequence ID" value="MFD0871331.1"/>
    <property type="molecule type" value="Genomic_DNA"/>
</dbReference>
<evidence type="ECO:0000259" key="1">
    <source>
        <dbReference type="Pfam" id="PF06114"/>
    </source>
</evidence>
<evidence type="ECO:0000313" key="3">
    <source>
        <dbReference type="Proteomes" id="UP001597120"/>
    </source>
</evidence>
<sequence>MLSLYKCTPFEQWVEQICRKYRITTPEHLTIEYVSSRMNIWVYYQPFRSSHIDRGLGMYSVNVDARLSPEEQWEDFLHELCHVLRHSGNQFCMPESFLQWQEQDANSFVPYAAIPFFMLNRMELPPHQNDLIDLITHTFRVTRELARRRVEQIQRRILQTILHEEWLKQVALDERKLI</sequence>
<proteinExistence type="predicted"/>
<dbReference type="Proteomes" id="UP001597120">
    <property type="component" value="Unassembled WGS sequence"/>
</dbReference>
<feature type="domain" description="IrrE N-terminal-like" evidence="1">
    <location>
        <begin position="37"/>
        <end position="150"/>
    </location>
</feature>